<keyword evidence="3" id="KW-1185">Reference proteome</keyword>
<evidence type="ECO:0000256" key="1">
    <source>
        <dbReference type="SAM" id="Phobius"/>
    </source>
</evidence>
<evidence type="ECO:0000313" key="3">
    <source>
        <dbReference type="Proteomes" id="UP000242287"/>
    </source>
</evidence>
<proteinExistence type="predicted"/>
<sequence>PSSLSVVEILGFSEVHQILVICQYFDLHLCAFQVMGPFVKTRHHCKHFFVIYFIILLVPSLCSCDRMPPIAKSDASDSIRN</sequence>
<keyword evidence="1" id="KW-0472">Membrane</keyword>
<reference evidence="2 3" key="1">
    <citation type="submission" date="2014-02" db="EMBL/GenBank/DDBJ databases">
        <title>Transposable element dynamics among asymbiotic and ectomycorrhizal Amanita fungi.</title>
        <authorList>
            <consortium name="DOE Joint Genome Institute"/>
            <person name="Hess J."/>
            <person name="Skrede I."/>
            <person name="Wolfe B."/>
            <person name="LaButti K."/>
            <person name="Ohm R.A."/>
            <person name="Grigoriev I.V."/>
            <person name="Pringle A."/>
        </authorList>
    </citation>
    <scope>NUCLEOTIDE SEQUENCE [LARGE SCALE GENOMIC DNA]</scope>
    <source>
        <strain evidence="2 3">SKay4041</strain>
    </source>
</reference>
<accession>A0A2A9NAX2</accession>
<dbReference type="EMBL" id="KZ302697">
    <property type="protein sequence ID" value="PFH44926.1"/>
    <property type="molecule type" value="Genomic_DNA"/>
</dbReference>
<organism evidence="2 3">
    <name type="scientific">Amanita thiersii Skay4041</name>
    <dbReference type="NCBI Taxonomy" id="703135"/>
    <lineage>
        <taxon>Eukaryota</taxon>
        <taxon>Fungi</taxon>
        <taxon>Dikarya</taxon>
        <taxon>Basidiomycota</taxon>
        <taxon>Agaricomycotina</taxon>
        <taxon>Agaricomycetes</taxon>
        <taxon>Agaricomycetidae</taxon>
        <taxon>Agaricales</taxon>
        <taxon>Pluteineae</taxon>
        <taxon>Amanitaceae</taxon>
        <taxon>Amanita</taxon>
    </lineage>
</organism>
<keyword evidence="1" id="KW-0812">Transmembrane</keyword>
<evidence type="ECO:0000313" key="2">
    <source>
        <dbReference type="EMBL" id="PFH44926.1"/>
    </source>
</evidence>
<dbReference type="AlphaFoldDB" id="A0A2A9NAX2"/>
<feature type="non-terminal residue" evidence="2">
    <location>
        <position position="1"/>
    </location>
</feature>
<keyword evidence="1" id="KW-1133">Transmembrane helix</keyword>
<protein>
    <submittedName>
        <fullName evidence="2">Uncharacterized protein</fullName>
    </submittedName>
</protein>
<feature type="transmembrane region" description="Helical" evidence="1">
    <location>
        <begin position="47"/>
        <end position="64"/>
    </location>
</feature>
<name>A0A2A9NAX2_9AGAR</name>
<gene>
    <name evidence="2" type="ORF">AMATHDRAFT_164740</name>
</gene>
<dbReference type="Proteomes" id="UP000242287">
    <property type="component" value="Unassembled WGS sequence"/>
</dbReference>